<comment type="caution">
    <text evidence="1">The sequence shown here is derived from an EMBL/GenBank/DDBJ whole genome shotgun (WGS) entry which is preliminary data.</text>
</comment>
<keyword evidence="1" id="KW-0489">Methyltransferase</keyword>
<dbReference type="InterPro" id="IPR029063">
    <property type="entry name" value="SAM-dependent_MTases_sf"/>
</dbReference>
<name>A0A9D2AVN3_9FIRM</name>
<accession>A0A9D2AVN3</accession>
<dbReference type="EMBL" id="DXEU01000038">
    <property type="protein sequence ID" value="HIX51593.1"/>
    <property type="molecule type" value="Genomic_DNA"/>
</dbReference>
<protein>
    <submittedName>
        <fullName evidence="1">Class I SAM-dependent methyltransferase</fullName>
    </submittedName>
</protein>
<sequence>MRLSERLETVASFVDKGSIVADVGTDHGYIPVCLVERGICPAAIGMDVRPGPLSRAREHIEERGLGDRIQTRLGDGLEPLAPGEADTAVIAGMGGELIIRILENGRRLWGDVRTWILSPQSEIQKVRLFLWENGFRAVDEAMVLDEGKYYTVMKCRREGASARPAPGLTEAEVSSPGLPAAEISAAGVPTPGELRYGRILLERRDPVLRDYLEKELEKLSAIEGQLGASGTEKARARLEEVRREIETAKEAYDAVR</sequence>
<evidence type="ECO:0000313" key="1">
    <source>
        <dbReference type="EMBL" id="HIX51593.1"/>
    </source>
</evidence>
<dbReference type="Pfam" id="PF12847">
    <property type="entry name" value="Methyltransf_18"/>
    <property type="match status" value="1"/>
</dbReference>
<organism evidence="1 2">
    <name type="scientific">Candidatus Lachnoclostridium stercoripullorum</name>
    <dbReference type="NCBI Taxonomy" id="2838635"/>
    <lineage>
        <taxon>Bacteria</taxon>
        <taxon>Bacillati</taxon>
        <taxon>Bacillota</taxon>
        <taxon>Clostridia</taxon>
        <taxon>Lachnospirales</taxon>
        <taxon>Lachnospiraceae</taxon>
    </lineage>
</organism>
<keyword evidence="1" id="KW-0808">Transferase</keyword>
<dbReference type="AlphaFoldDB" id="A0A9D2AVN3"/>
<evidence type="ECO:0000313" key="2">
    <source>
        <dbReference type="Proteomes" id="UP000886780"/>
    </source>
</evidence>
<reference evidence="1" key="2">
    <citation type="submission" date="2021-04" db="EMBL/GenBank/DDBJ databases">
        <authorList>
            <person name="Gilroy R."/>
        </authorList>
    </citation>
    <scope>NUCLEOTIDE SEQUENCE</scope>
    <source>
        <strain evidence="1">ChiGjej4B4-12881</strain>
    </source>
</reference>
<reference evidence="1" key="1">
    <citation type="journal article" date="2021" name="PeerJ">
        <title>Extensive microbial diversity within the chicken gut microbiome revealed by metagenomics and culture.</title>
        <authorList>
            <person name="Gilroy R."/>
            <person name="Ravi A."/>
            <person name="Getino M."/>
            <person name="Pursley I."/>
            <person name="Horton D.L."/>
            <person name="Alikhan N.F."/>
            <person name="Baker D."/>
            <person name="Gharbi K."/>
            <person name="Hall N."/>
            <person name="Watson M."/>
            <person name="Adriaenssens E.M."/>
            <person name="Foster-Nyarko E."/>
            <person name="Jarju S."/>
            <person name="Secka A."/>
            <person name="Antonio M."/>
            <person name="Oren A."/>
            <person name="Chaudhuri R.R."/>
            <person name="La Ragione R."/>
            <person name="Hildebrand F."/>
            <person name="Pallen M.J."/>
        </authorList>
    </citation>
    <scope>NUCLEOTIDE SEQUENCE</scope>
    <source>
        <strain evidence="1">ChiGjej4B4-12881</strain>
    </source>
</reference>
<dbReference type="GO" id="GO:0160105">
    <property type="term" value="F:tRNA (adenine(22)-N1)-methyltransferase activity"/>
    <property type="evidence" value="ECO:0007669"/>
    <property type="project" value="InterPro"/>
</dbReference>
<dbReference type="PANTHER" id="PTHR38451:SF1">
    <property type="entry name" value="TRNA (ADENINE(22)-N(1))-METHYLTRANSFERASE"/>
    <property type="match status" value="1"/>
</dbReference>
<proteinExistence type="predicted"/>
<dbReference type="SUPFAM" id="SSF53335">
    <property type="entry name" value="S-adenosyl-L-methionine-dependent methyltransferases"/>
    <property type="match status" value="1"/>
</dbReference>
<dbReference type="GO" id="GO:0032259">
    <property type="term" value="P:methylation"/>
    <property type="evidence" value="ECO:0007669"/>
    <property type="project" value="UniProtKB-KW"/>
</dbReference>
<dbReference type="PANTHER" id="PTHR38451">
    <property type="entry name" value="TRNA (ADENINE(22)-N(1))-METHYLTRANSFERASE"/>
    <property type="match status" value="1"/>
</dbReference>
<dbReference type="PIRSF" id="PIRSF018637">
    <property type="entry name" value="TrmK"/>
    <property type="match status" value="1"/>
</dbReference>
<dbReference type="Proteomes" id="UP000886780">
    <property type="component" value="Unassembled WGS sequence"/>
</dbReference>
<dbReference type="InterPro" id="IPR006901">
    <property type="entry name" value="TrmK"/>
</dbReference>
<dbReference type="Gene3D" id="3.40.50.150">
    <property type="entry name" value="Vaccinia Virus protein VP39"/>
    <property type="match status" value="1"/>
</dbReference>
<gene>
    <name evidence="1" type="ORF">IAA28_02165</name>
</gene>
<dbReference type="Gene3D" id="1.10.287.1890">
    <property type="match status" value="1"/>
</dbReference>